<evidence type="ECO:0000313" key="2">
    <source>
        <dbReference type="Proteomes" id="UP000019184"/>
    </source>
</evidence>
<sequence length="64" mass="7465">MAITVAELESFKKSIELLTQLKSIPLEVIELYLEIEHGYIIKKPKLNEEKIKVDHDEKNKEVSQ</sequence>
<dbReference type="AlphaFoldDB" id="A0A7U7GCH4"/>
<reference evidence="1 2" key="1">
    <citation type="journal article" date="2014" name="ISME J.">
        <title>Candidatus Competibacter-lineage genomes retrieved from metagenomes reveal functional metabolic diversity.</title>
        <authorList>
            <person name="McIlroy S.J."/>
            <person name="Albertsen M."/>
            <person name="Andresen E.K."/>
            <person name="Saunders A.M."/>
            <person name="Kristiansen R."/>
            <person name="Stokholm-Bjerregaard M."/>
            <person name="Nielsen K.L."/>
            <person name="Nielsen P.H."/>
        </authorList>
    </citation>
    <scope>NUCLEOTIDE SEQUENCE [LARGE SCALE GENOMIC DNA]</scope>
    <source>
        <strain evidence="1 2">Run_B_J11</strain>
    </source>
</reference>
<dbReference type="Proteomes" id="UP000019184">
    <property type="component" value="Unassembled WGS sequence"/>
</dbReference>
<organism evidence="1 2">
    <name type="scientific">Candidatus Contendobacter odensis Run_B_J11</name>
    <dbReference type="NCBI Taxonomy" id="1400861"/>
    <lineage>
        <taxon>Bacteria</taxon>
        <taxon>Pseudomonadati</taxon>
        <taxon>Pseudomonadota</taxon>
        <taxon>Gammaproteobacteria</taxon>
        <taxon>Candidatus Competibacteraceae</taxon>
        <taxon>Candidatus Contendibacter</taxon>
    </lineage>
</organism>
<gene>
    <name evidence="1" type="ORF">BN874_290061</name>
</gene>
<protein>
    <submittedName>
        <fullName evidence="1">Uncharacterized protein</fullName>
    </submittedName>
</protein>
<accession>A0A7U7GCH4</accession>
<comment type="caution">
    <text evidence="1">The sequence shown here is derived from an EMBL/GenBank/DDBJ whole genome shotgun (WGS) entry which is preliminary data.</text>
</comment>
<name>A0A7U7GCH4_9GAMM</name>
<dbReference type="RefSeq" id="WP_034433909.1">
    <property type="nucleotide sequence ID" value="NZ_CBTK010000212.1"/>
</dbReference>
<dbReference type="EMBL" id="CBTK010000212">
    <property type="protein sequence ID" value="CDH45820.1"/>
    <property type="molecule type" value="Genomic_DNA"/>
</dbReference>
<keyword evidence="2" id="KW-1185">Reference proteome</keyword>
<proteinExistence type="predicted"/>
<evidence type="ECO:0000313" key="1">
    <source>
        <dbReference type="EMBL" id="CDH45820.1"/>
    </source>
</evidence>